<comment type="caution">
    <text evidence="1">The sequence shown here is derived from an EMBL/GenBank/DDBJ whole genome shotgun (WGS) entry which is preliminary data.</text>
</comment>
<evidence type="ECO:0000313" key="1">
    <source>
        <dbReference type="EMBL" id="EDM74377.1"/>
    </source>
</evidence>
<name>A6GIC4_9BACT</name>
<dbReference type="STRING" id="391625.PPSIR1_29715"/>
<keyword evidence="2" id="KW-1185">Reference proteome</keyword>
<protein>
    <submittedName>
        <fullName evidence="1">Uncharacterized protein</fullName>
    </submittedName>
</protein>
<organism evidence="1 2">
    <name type="scientific">Plesiocystis pacifica SIR-1</name>
    <dbReference type="NCBI Taxonomy" id="391625"/>
    <lineage>
        <taxon>Bacteria</taxon>
        <taxon>Pseudomonadati</taxon>
        <taxon>Myxococcota</taxon>
        <taxon>Polyangia</taxon>
        <taxon>Nannocystales</taxon>
        <taxon>Nannocystaceae</taxon>
        <taxon>Plesiocystis</taxon>
    </lineage>
</organism>
<evidence type="ECO:0000313" key="2">
    <source>
        <dbReference type="Proteomes" id="UP000005801"/>
    </source>
</evidence>
<sequence>MTRCIPTTAALLGARDLLVLDGGLLLLVEVCVV</sequence>
<reference evidence="1 2" key="1">
    <citation type="submission" date="2007-06" db="EMBL/GenBank/DDBJ databases">
        <authorList>
            <person name="Shimkets L."/>
            <person name="Ferriera S."/>
            <person name="Johnson J."/>
            <person name="Kravitz S."/>
            <person name="Beeson K."/>
            <person name="Sutton G."/>
            <person name="Rogers Y.-H."/>
            <person name="Friedman R."/>
            <person name="Frazier M."/>
            <person name="Venter J.C."/>
        </authorList>
    </citation>
    <scope>NUCLEOTIDE SEQUENCE [LARGE SCALE GENOMIC DNA]</scope>
    <source>
        <strain evidence="1 2">SIR-1</strain>
    </source>
</reference>
<dbReference type="Proteomes" id="UP000005801">
    <property type="component" value="Unassembled WGS sequence"/>
</dbReference>
<gene>
    <name evidence="1" type="ORF">PPSIR1_29715</name>
</gene>
<dbReference type="AlphaFoldDB" id="A6GIC4"/>
<proteinExistence type="predicted"/>
<accession>A6GIC4</accession>
<dbReference type="EMBL" id="ABCS01000134">
    <property type="protein sequence ID" value="EDM74377.1"/>
    <property type="molecule type" value="Genomic_DNA"/>
</dbReference>